<dbReference type="GO" id="GO:0017004">
    <property type="term" value="P:cytochrome complex assembly"/>
    <property type="evidence" value="ECO:0007669"/>
    <property type="project" value="UniProtKB-KW"/>
</dbReference>
<evidence type="ECO:0000313" key="8">
    <source>
        <dbReference type="Proteomes" id="UP000663444"/>
    </source>
</evidence>
<feature type="signal peptide" evidence="5">
    <location>
        <begin position="1"/>
        <end position="22"/>
    </location>
</feature>
<dbReference type="Proteomes" id="UP000663444">
    <property type="component" value="Chromosome"/>
</dbReference>
<keyword evidence="2" id="KW-0201">Cytochrome c-type biogenesis</keyword>
<name>A0A974SPR9_9RHOO</name>
<accession>A0A974SPR9</accession>
<dbReference type="PROSITE" id="PS51352">
    <property type="entry name" value="THIOREDOXIN_2"/>
    <property type="match status" value="1"/>
</dbReference>
<comment type="subcellular location">
    <subcellularLocation>
        <location evidence="1">Cell envelope</location>
    </subcellularLocation>
</comment>
<sequence length="170" mass="18460">MKKTLSALLLACLLGVLAPAAAATPGEVAVGQTLRDARLQGLTGPDRKLSDFRGRPLLINVWASWCGPCRAEMGSLDRLARRYGSQFAVIGISTDDYTARATAFLKTANTAFPHFIDNRLELENMLGADRIPLTLLVDAQGRVLAKFYGAKEWDSREAIEVIGKAFGLRP</sequence>
<keyword evidence="4" id="KW-0676">Redox-active center</keyword>
<gene>
    <name evidence="7" type="ORF">IWH25_02140</name>
</gene>
<dbReference type="AlphaFoldDB" id="A0A974SPR9"/>
<feature type="domain" description="Thioredoxin" evidence="6">
    <location>
        <begin position="28"/>
        <end position="167"/>
    </location>
</feature>
<evidence type="ECO:0000259" key="6">
    <source>
        <dbReference type="PROSITE" id="PS51352"/>
    </source>
</evidence>
<dbReference type="PANTHER" id="PTHR42852">
    <property type="entry name" value="THIOL:DISULFIDE INTERCHANGE PROTEIN DSBE"/>
    <property type="match status" value="1"/>
</dbReference>
<evidence type="ECO:0000313" key="7">
    <source>
        <dbReference type="EMBL" id="QRJ64180.1"/>
    </source>
</evidence>
<dbReference type="Pfam" id="PF08534">
    <property type="entry name" value="Redoxin"/>
    <property type="match status" value="1"/>
</dbReference>
<dbReference type="RefSeq" id="WP_203387720.1">
    <property type="nucleotide sequence ID" value="NZ_CP064781.1"/>
</dbReference>
<feature type="chain" id="PRO_5036733790" evidence="5">
    <location>
        <begin position="23"/>
        <end position="170"/>
    </location>
</feature>
<organism evidence="7 8">
    <name type="scientific">Azospira restricta</name>
    <dbReference type="NCBI Taxonomy" id="404405"/>
    <lineage>
        <taxon>Bacteria</taxon>
        <taxon>Pseudomonadati</taxon>
        <taxon>Pseudomonadota</taxon>
        <taxon>Betaproteobacteria</taxon>
        <taxon>Rhodocyclales</taxon>
        <taxon>Rhodocyclaceae</taxon>
        <taxon>Azospira</taxon>
    </lineage>
</organism>
<evidence type="ECO:0000256" key="1">
    <source>
        <dbReference type="ARBA" id="ARBA00004196"/>
    </source>
</evidence>
<dbReference type="PROSITE" id="PS00194">
    <property type="entry name" value="THIOREDOXIN_1"/>
    <property type="match status" value="1"/>
</dbReference>
<dbReference type="InterPro" id="IPR013766">
    <property type="entry name" value="Thioredoxin_domain"/>
</dbReference>
<reference evidence="7" key="1">
    <citation type="submission" date="2020-11" db="EMBL/GenBank/DDBJ databases">
        <title>Azospira restricta DSM 18626 genome sequence.</title>
        <authorList>
            <person name="Moe W.M."/>
        </authorList>
    </citation>
    <scope>NUCLEOTIDE SEQUENCE</scope>
    <source>
        <strain evidence="7">DSM 18626</strain>
    </source>
</reference>
<dbReference type="InterPro" id="IPR036249">
    <property type="entry name" value="Thioredoxin-like_sf"/>
</dbReference>
<dbReference type="Gene3D" id="3.40.30.10">
    <property type="entry name" value="Glutaredoxin"/>
    <property type="match status" value="1"/>
</dbReference>
<dbReference type="GO" id="GO:0030313">
    <property type="term" value="C:cell envelope"/>
    <property type="evidence" value="ECO:0007669"/>
    <property type="project" value="UniProtKB-SubCell"/>
</dbReference>
<dbReference type="InterPro" id="IPR050553">
    <property type="entry name" value="Thioredoxin_ResA/DsbE_sf"/>
</dbReference>
<proteinExistence type="predicted"/>
<dbReference type="CDD" id="cd02966">
    <property type="entry name" value="TlpA_like_family"/>
    <property type="match status" value="1"/>
</dbReference>
<dbReference type="EMBL" id="CP064781">
    <property type="protein sequence ID" value="QRJ64180.1"/>
    <property type="molecule type" value="Genomic_DNA"/>
</dbReference>
<keyword evidence="3" id="KW-1015">Disulfide bond</keyword>
<protein>
    <submittedName>
        <fullName evidence="7">TlpA family protein disulfide reductase</fullName>
    </submittedName>
</protein>
<evidence type="ECO:0000256" key="2">
    <source>
        <dbReference type="ARBA" id="ARBA00022748"/>
    </source>
</evidence>
<keyword evidence="5" id="KW-0732">Signal</keyword>
<dbReference type="InterPro" id="IPR013740">
    <property type="entry name" value="Redoxin"/>
</dbReference>
<evidence type="ECO:0000256" key="5">
    <source>
        <dbReference type="SAM" id="SignalP"/>
    </source>
</evidence>
<dbReference type="PANTHER" id="PTHR42852:SF6">
    <property type="entry name" value="THIOL:DISULFIDE INTERCHANGE PROTEIN DSBE"/>
    <property type="match status" value="1"/>
</dbReference>
<evidence type="ECO:0000256" key="4">
    <source>
        <dbReference type="ARBA" id="ARBA00023284"/>
    </source>
</evidence>
<keyword evidence="8" id="KW-1185">Reference proteome</keyword>
<dbReference type="KEGG" id="ares:IWH25_02140"/>
<evidence type="ECO:0000256" key="3">
    <source>
        <dbReference type="ARBA" id="ARBA00023157"/>
    </source>
</evidence>
<dbReference type="InterPro" id="IPR017937">
    <property type="entry name" value="Thioredoxin_CS"/>
</dbReference>
<dbReference type="GO" id="GO:0015036">
    <property type="term" value="F:disulfide oxidoreductase activity"/>
    <property type="evidence" value="ECO:0007669"/>
    <property type="project" value="UniProtKB-ARBA"/>
</dbReference>
<dbReference type="SUPFAM" id="SSF52833">
    <property type="entry name" value="Thioredoxin-like"/>
    <property type="match status" value="1"/>
</dbReference>